<gene>
    <name evidence="3" type="ORF">EP51_14325</name>
</gene>
<dbReference type="PRINTS" id="PR00080">
    <property type="entry name" value="SDRFAMILY"/>
</dbReference>
<proteinExistence type="inferred from homology"/>
<dbReference type="InterPro" id="IPR036291">
    <property type="entry name" value="NAD(P)-bd_dom_sf"/>
</dbReference>
<protein>
    <recommendedName>
        <fullName evidence="5">Short-chain dehydrogenase</fullName>
    </recommendedName>
</protein>
<sequence length="253" mass="26119">MRGLDGKVALVTGGASGIGAATARRLHEEGALVAVADINVDGARAIAAELGEGTAAFAFDATDEDSIMDLVESTARHFGRLDILHNNAGSLGPGDTTVLETSLEEWDRAMALNSRAYFAGAKFALPHLIANGGGVIVNTASSSGLGGQMAQTAYGSSKAGIINLTRYIATQYGRQNVRANSISPGIIVTPPILEKAPQLPEIMGPTLLTDFLGAPEDIAAMVAFLASDDARYVTGQNICVDGGLFAHAPYVSF</sequence>
<dbReference type="PANTHER" id="PTHR43180">
    <property type="entry name" value="3-OXOACYL-(ACYL-CARRIER-PROTEIN) REDUCTASE (AFU_ORTHOLOGUE AFUA_6G11210)"/>
    <property type="match status" value="1"/>
</dbReference>
<evidence type="ECO:0000256" key="1">
    <source>
        <dbReference type="ARBA" id="ARBA00006484"/>
    </source>
</evidence>
<evidence type="ECO:0000313" key="4">
    <source>
        <dbReference type="Proteomes" id="UP000028488"/>
    </source>
</evidence>
<dbReference type="PANTHER" id="PTHR43180:SF66">
    <property type="entry name" value="SHORT-CHAIN DEHYDROGENASE_REDUCTASE FAMILY PROTEIN"/>
    <property type="match status" value="1"/>
</dbReference>
<name>A0A076EQL0_RHOOP</name>
<dbReference type="PRINTS" id="PR00081">
    <property type="entry name" value="GDHRDH"/>
</dbReference>
<dbReference type="Pfam" id="PF13561">
    <property type="entry name" value="adh_short_C2"/>
    <property type="match status" value="1"/>
</dbReference>
<dbReference type="EMBL" id="CP008947">
    <property type="protein sequence ID" value="AII05719.1"/>
    <property type="molecule type" value="Genomic_DNA"/>
</dbReference>
<dbReference type="eggNOG" id="COG1028">
    <property type="taxonomic scope" value="Bacteria"/>
</dbReference>
<organism evidence="3 4">
    <name type="scientific">Rhodococcus opacus</name>
    <name type="common">Nocardia opaca</name>
    <dbReference type="NCBI Taxonomy" id="37919"/>
    <lineage>
        <taxon>Bacteria</taxon>
        <taxon>Bacillati</taxon>
        <taxon>Actinomycetota</taxon>
        <taxon>Actinomycetes</taxon>
        <taxon>Mycobacteriales</taxon>
        <taxon>Nocardiaceae</taxon>
        <taxon>Rhodococcus</taxon>
    </lineage>
</organism>
<evidence type="ECO:0008006" key="5">
    <source>
        <dbReference type="Google" id="ProtNLM"/>
    </source>
</evidence>
<dbReference type="GO" id="GO:0016491">
    <property type="term" value="F:oxidoreductase activity"/>
    <property type="evidence" value="ECO:0007669"/>
    <property type="project" value="UniProtKB-KW"/>
</dbReference>
<dbReference type="SUPFAM" id="SSF51735">
    <property type="entry name" value="NAD(P)-binding Rossmann-fold domains"/>
    <property type="match status" value="1"/>
</dbReference>
<keyword evidence="2" id="KW-0560">Oxidoreductase</keyword>
<comment type="similarity">
    <text evidence="1">Belongs to the short-chain dehydrogenases/reductases (SDR) family.</text>
</comment>
<evidence type="ECO:0000313" key="3">
    <source>
        <dbReference type="EMBL" id="AII05719.1"/>
    </source>
</evidence>
<dbReference type="FunFam" id="3.40.50.720:FF:000084">
    <property type="entry name" value="Short-chain dehydrogenase reductase"/>
    <property type="match status" value="1"/>
</dbReference>
<dbReference type="AlphaFoldDB" id="A0A076EQL0"/>
<dbReference type="Gene3D" id="3.40.50.720">
    <property type="entry name" value="NAD(P)-binding Rossmann-like Domain"/>
    <property type="match status" value="1"/>
</dbReference>
<accession>A0A076EQL0</accession>
<reference evidence="3 4" key="1">
    <citation type="submission" date="2014-07" db="EMBL/GenBank/DDBJ databases">
        <title>Genome Sequence of Rhodococcus opacus Strain R7, a Biodegrader of Mono- and Polycyclic Aromatic Hydrocarbons.</title>
        <authorList>
            <person name="Di Gennaro P."/>
            <person name="Zampolli J."/>
            <person name="Presti I."/>
            <person name="Cappelletti M."/>
            <person name="D'Ursi P."/>
            <person name="Orro A."/>
            <person name="Mezzelani A."/>
            <person name="Milanesi L."/>
        </authorList>
    </citation>
    <scope>NUCLEOTIDE SEQUENCE [LARGE SCALE GENOMIC DNA]</scope>
    <source>
        <strain evidence="3 4">R7</strain>
    </source>
</reference>
<dbReference type="Proteomes" id="UP000028488">
    <property type="component" value="Chromosome"/>
</dbReference>
<dbReference type="InterPro" id="IPR002347">
    <property type="entry name" value="SDR_fam"/>
</dbReference>
<evidence type="ECO:0000256" key="2">
    <source>
        <dbReference type="ARBA" id="ARBA00023002"/>
    </source>
</evidence>